<dbReference type="WBParaSite" id="RSKR_0000898700.1">
    <property type="protein sequence ID" value="RSKR_0000898700.1"/>
    <property type="gene ID" value="RSKR_0000898700"/>
</dbReference>
<sequence>MTDKNPLSLGSSNFDVDAYMSELLKRKGLDELIALDEQMIFSVRKLDCEMQQLVYENYNKFLTAVGTVKLMKKEFSSIDEQMASLSSSISNISKSTKHLCNVFGSHRESVRQLTEQNKTVKSLQCIFTLPNMLQKLIDAKEYTEAVNKYLSVKEKLENFKEHKSIIKIFDETNGCVHELEELLKAKLMSRVISEEEFVEVAKLLEKLGVNTLLFSNDIFKVYKERLLSELGNLEAQVNSNTVYFDVLEFVDENGVCSILNSLSTMKTLFSQLFRNNEGHVIEFADEVMNRLMETVLQKFLLEKETNDSVILVRALDRVYRRLLQLSSPPVSLSYTPLINSVIEQVAINQIEINRTYLCESFDKSLLEMRNDLTYLSNVSDYPNILNHWESNFLMTVKNILANLSLFVSSDITFISARENNPTNNRLLSNFGSQVKDKVLIMYIDELCALVNNYLCGKDEKVSNVSPVFYILFAKFLLNLKEKHLDYLLDICYDLFRFEDKDKCTMIERKRIEILIQSKCELILQKFVSIHGSVMSSLIVNSIESKDWLNCPESRGESRSVVKRLIEQFLELNEQIKSFVVVNDKTDHSNDSYRSSRKHLDSKFDGLSRTSALDKLFAEKVDLFAAVEFKKNSILTAVINIFMKSIMEVVRLKHFSKNGYNQMQVDCISLKNFFLKFVVHPEQLDCYIDEILNTVRSRSNIPAATATPSNPFTSTNPFE</sequence>
<name>A0AC35U9G4_9BILA</name>
<dbReference type="Proteomes" id="UP000095286">
    <property type="component" value="Unplaced"/>
</dbReference>
<reference evidence="2" key="1">
    <citation type="submission" date="2016-11" db="UniProtKB">
        <authorList>
            <consortium name="WormBaseParasite"/>
        </authorList>
    </citation>
    <scope>IDENTIFICATION</scope>
    <source>
        <strain evidence="2">KR3021</strain>
    </source>
</reference>
<evidence type="ECO:0000313" key="1">
    <source>
        <dbReference type="Proteomes" id="UP000095286"/>
    </source>
</evidence>
<proteinExistence type="predicted"/>
<evidence type="ECO:0000313" key="2">
    <source>
        <dbReference type="WBParaSite" id="RSKR_0000898700.1"/>
    </source>
</evidence>
<organism evidence="1 2">
    <name type="scientific">Rhabditophanes sp. KR3021</name>
    <dbReference type="NCBI Taxonomy" id="114890"/>
    <lineage>
        <taxon>Eukaryota</taxon>
        <taxon>Metazoa</taxon>
        <taxon>Ecdysozoa</taxon>
        <taxon>Nematoda</taxon>
        <taxon>Chromadorea</taxon>
        <taxon>Rhabditida</taxon>
        <taxon>Tylenchina</taxon>
        <taxon>Panagrolaimomorpha</taxon>
        <taxon>Strongyloidoidea</taxon>
        <taxon>Alloionematidae</taxon>
        <taxon>Rhabditophanes</taxon>
    </lineage>
</organism>
<accession>A0AC35U9G4</accession>
<protein>
    <submittedName>
        <fullName evidence="2">Vacuolar protein sorting-associated protein 51 homolog</fullName>
    </submittedName>
</protein>